<dbReference type="InterPro" id="IPR032633">
    <property type="entry name" value="ThiJ-like"/>
</dbReference>
<dbReference type="GO" id="GO:0005737">
    <property type="term" value="C:cytoplasm"/>
    <property type="evidence" value="ECO:0007669"/>
    <property type="project" value="TreeGrafter"/>
</dbReference>
<dbReference type="EMBL" id="JASBNA010000118">
    <property type="protein sequence ID" value="KAK7676406.1"/>
    <property type="molecule type" value="Genomic_DNA"/>
</dbReference>
<dbReference type="GO" id="GO:0019243">
    <property type="term" value="P:methylglyoxal catabolic process to D-lactate via S-lactoyl-glutathione"/>
    <property type="evidence" value="ECO:0007669"/>
    <property type="project" value="TreeGrafter"/>
</dbReference>
<evidence type="ECO:0000256" key="1">
    <source>
        <dbReference type="ARBA" id="ARBA00013134"/>
    </source>
</evidence>
<dbReference type="EC" id="4.2.1.130" evidence="1"/>
<dbReference type="Proteomes" id="UP001385951">
    <property type="component" value="Unassembled WGS sequence"/>
</dbReference>
<proteinExistence type="predicted"/>
<dbReference type="InterPro" id="IPR050325">
    <property type="entry name" value="Prot/Nucl_acid_deglycase"/>
</dbReference>
<gene>
    <name evidence="3" type="ORF">QCA50_020624</name>
</gene>
<reference evidence="3 4" key="1">
    <citation type="submission" date="2022-09" db="EMBL/GenBank/DDBJ databases">
        <authorList>
            <person name="Palmer J.M."/>
        </authorList>
    </citation>
    <scope>NUCLEOTIDE SEQUENCE [LARGE SCALE GENOMIC DNA]</scope>
    <source>
        <strain evidence="3 4">DSM 7382</strain>
    </source>
</reference>
<comment type="caution">
    <text evidence="3">The sequence shown here is derived from an EMBL/GenBank/DDBJ whole genome shotgun (WGS) entry which is preliminary data.</text>
</comment>
<keyword evidence="4" id="KW-1185">Reference proteome</keyword>
<dbReference type="SUPFAM" id="SSF52317">
    <property type="entry name" value="Class I glutamine amidotransferase-like"/>
    <property type="match status" value="1"/>
</dbReference>
<dbReference type="GO" id="GO:0019172">
    <property type="term" value="F:glyoxalase III activity"/>
    <property type="evidence" value="ECO:0007669"/>
    <property type="project" value="UniProtKB-EC"/>
</dbReference>
<dbReference type="Pfam" id="PF17124">
    <property type="entry name" value="ThiJ_like"/>
    <property type="match status" value="1"/>
</dbReference>
<comment type="catalytic activity">
    <reaction evidence="2">
        <text>methylglyoxal + H2O = (R)-lactate + H(+)</text>
        <dbReference type="Rhea" id="RHEA:27754"/>
        <dbReference type="ChEBI" id="CHEBI:15377"/>
        <dbReference type="ChEBI" id="CHEBI:15378"/>
        <dbReference type="ChEBI" id="CHEBI:16004"/>
        <dbReference type="ChEBI" id="CHEBI:17158"/>
        <dbReference type="EC" id="4.2.1.130"/>
    </reaction>
</comment>
<dbReference type="PANTHER" id="PTHR48094:SF22">
    <property type="entry name" value="DJ-1_PFPI DOMAIN-CONTAINING PROTEIN"/>
    <property type="match status" value="1"/>
</dbReference>
<dbReference type="AlphaFoldDB" id="A0AAW0F8V9"/>
<sequence length="256" mass="27842">MTRQILIILSDAHTFSVYKVDGTVKQAETGFFLSELSKPLTHLLDSGYSVTFASPNGKEPNIDPLSESTMLAFLGQWWVKNRENKLIQEMRLENNLANPRPFASISDEELASFDGIFIPGGHAPLSDLGNNPELGRILWHFHNAGKPTAVICHGPYAFMSTKHAPNTPRFAYKGYNITSWSDQEEKLVETLKGGTVPKVESTLALEGAVMVTGAAQKAGAVTVDREVVSGSNPMAAEGLGKRLVEMLQEGEQVKGA</sequence>
<accession>A0AAW0F8V9</accession>
<protein>
    <recommendedName>
        <fullName evidence="1">D-lactate dehydratase</fullName>
        <ecNumber evidence="1">4.2.1.130</ecNumber>
    </recommendedName>
</protein>
<dbReference type="Gene3D" id="3.40.50.880">
    <property type="match status" value="1"/>
</dbReference>
<evidence type="ECO:0000313" key="4">
    <source>
        <dbReference type="Proteomes" id="UP001385951"/>
    </source>
</evidence>
<dbReference type="PANTHER" id="PTHR48094">
    <property type="entry name" value="PROTEIN/NUCLEIC ACID DEGLYCASE DJ-1-RELATED"/>
    <property type="match status" value="1"/>
</dbReference>
<organism evidence="3 4">
    <name type="scientific">Cerrena zonata</name>
    <dbReference type="NCBI Taxonomy" id="2478898"/>
    <lineage>
        <taxon>Eukaryota</taxon>
        <taxon>Fungi</taxon>
        <taxon>Dikarya</taxon>
        <taxon>Basidiomycota</taxon>
        <taxon>Agaricomycotina</taxon>
        <taxon>Agaricomycetes</taxon>
        <taxon>Polyporales</taxon>
        <taxon>Cerrenaceae</taxon>
        <taxon>Cerrena</taxon>
    </lineage>
</organism>
<dbReference type="CDD" id="cd03141">
    <property type="entry name" value="GATase1_Hsp31_like"/>
    <property type="match status" value="1"/>
</dbReference>
<name>A0AAW0F8V9_9APHY</name>
<evidence type="ECO:0000256" key="2">
    <source>
        <dbReference type="ARBA" id="ARBA00048082"/>
    </source>
</evidence>
<dbReference type="InterPro" id="IPR029062">
    <property type="entry name" value="Class_I_gatase-like"/>
</dbReference>
<evidence type="ECO:0000313" key="3">
    <source>
        <dbReference type="EMBL" id="KAK7676406.1"/>
    </source>
</evidence>